<dbReference type="Gene3D" id="1.20.120.450">
    <property type="entry name" value="dinb family like domain"/>
    <property type="match status" value="1"/>
</dbReference>
<gene>
    <name evidence="1" type="ORF">Psuf_058110</name>
</gene>
<keyword evidence="2" id="KW-1185">Reference proteome</keyword>
<dbReference type="EMBL" id="AP022871">
    <property type="protein sequence ID" value="BCB88498.1"/>
    <property type="molecule type" value="Genomic_DNA"/>
</dbReference>
<accession>A0A6F8YRE4</accession>
<name>A0A6F8YRE4_9ACTN</name>
<reference evidence="1 2" key="1">
    <citation type="submission" date="2020-03" db="EMBL/GenBank/DDBJ databases">
        <title>Whole genome shotgun sequence of Phytohabitans suffuscus NBRC 105367.</title>
        <authorList>
            <person name="Komaki H."/>
            <person name="Tamura T."/>
        </authorList>
    </citation>
    <scope>NUCLEOTIDE SEQUENCE [LARGE SCALE GENOMIC DNA]</scope>
    <source>
        <strain evidence="1 2">NBRC 105367</strain>
    </source>
</reference>
<reference evidence="1 2" key="2">
    <citation type="submission" date="2020-03" db="EMBL/GenBank/DDBJ databases">
        <authorList>
            <person name="Ichikawa N."/>
            <person name="Kimura A."/>
            <person name="Kitahashi Y."/>
            <person name="Uohara A."/>
        </authorList>
    </citation>
    <scope>NUCLEOTIDE SEQUENCE [LARGE SCALE GENOMIC DNA]</scope>
    <source>
        <strain evidence="1 2">NBRC 105367</strain>
    </source>
</reference>
<evidence type="ECO:0008006" key="3">
    <source>
        <dbReference type="Google" id="ProtNLM"/>
    </source>
</evidence>
<proteinExistence type="predicted"/>
<dbReference type="SUPFAM" id="SSF55718">
    <property type="entry name" value="SCP-like"/>
    <property type="match status" value="1"/>
</dbReference>
<dbReference type="KEGG" id="psuu:Psuf_058110"/>
<dbReference type="SUPFAM" id="SSF109854">
    <property type="entry name" value="DinB/YfiT-like putative metalloenzymes"/>
    <property type="match status" value="1"/>
</dbReference>
<dbReference type="AlphaFoldDB" id="A0A6F8YRE4"/>
<sequence>MVMTVTDEQWQASRDALRSAGDRFADLVAGAPDPDRTMATADWSISVTAAHVASIAWLNASLVDTGLPPASVPDLDGRIRTTTVDTVDTLNVLTLEHFSERDPRVNAERLRADVDHLLRVSERCDPSLPIDWLGGARVPVAGLFAHLVNELLIHGLDVARVVGVPWEVPSRDAGLFFDLLMVGVARNGHGRLLDGGGPPRDRRVAVAFHSRYTTPVTLVLRNGVVTAEEPGAPADAHVSFDPATLNLMLFGRISRLRAALSGRLFVHGRRPWLLPAFLRTVRVPDVARTQALAPPA</sequence>
<organism evidence="1 2">
    <name type="scientific">Phytohabitans suffuscus</name>
    <dbReference type="NCBI Taxonomy" id="624315"/>
    <lineage>
        <taxon>Bacteria</taxon>
        <taxon>Bacillati</taxon>
        <taxon>Actinomycetota</taxon>
        <taxon>Actinomycetes</taxon>
        <taxon>Micromonosporales</taxon>
        <taxon>Micromonosporaceae</taxon>
    </lineage>
</organism>
<dbReference type="InterPro" id="IPR034660">
    <property type="entry name" value="DinB/YfiT-like"/>
</dbReference>
<protein>
    <recommendedName>
        <fullName evidence="3">Mycothiol-dependent maleylpyruvate isomerase metal-binding domain-containing protein</fullName>
    </recommendedName>
</protein>
<evidence type="ECO:0000313" key="2">
    <source>
        <dbReference type="Proteomes" id="UP000503011"/>
    </source>
</evidence>
<evidence type="ECO:0000313" key="1">
    <source>
        <dbReference type="EMBL" id="BCB88498.1"/>
    </source>
</evidence>
<dbReference type="InterPro" id="IPR036527">
    <property type="entry name" value="SCP2_sterol-bd_dom_sf"/>
</dbReference>
<dbReference type="Proteomes" id="UP000503011">
    <property type="component" value="Chromosome"/>
</dbReference>